<dbReference type="RefSeq" id="WP_185042527.1">
    <property type="nucleotide sequence ID" value="NZ_BAABFG010000005.1"/>
</dbReference>
<keyword evidence="3" id="KW-1185">Reference proteome</keyword>
<proteinExistence type="predicted"/>
<gene>
    <name evidence="2" type="ORF">BJY16_005575</name>
</gene>
<dbReference type="AlphaFoldDB" id="A0A7W7H180"/>
<evidence type="ECO:0000256" key="1">
    <source>
        <dbReference type="SAM" id="MobiDB-lite"/>
    </source>
</evidence>
<organism evidence="2 3">
    <name type="scientific">Actinoplanes octamycinicus</name>
    <dbReference type="NCBI Taxonomy" id="135948"/>
    <lineage>
        <taxon>Bacteria</taxon>
        <taxon>Bacillati</taxon>
        <taxon>Actinomycetota</taxon>
        <taxon>Actinomycetes</taxon>
        <taxon>Micromonosporales</taxon>
        <taxon>Micromonosporaceae</taxon>
        <taxon>Actinoplanes</taxon>
    </lineage>
</organism>
<sequence length="190" mass="20122">MAVIEVAYHQFWLLDEGCRPDPQTPVGNGLAGVAGLGVVKVWTGIATGPATVSLRALTAGPPPDEAAEWDDVVELSLAAPTGAVRAMALMADPPAELGPLTTAGPGPYRLRVHVRGRDSAPDESVSAPVEDYLLVAWPAPDEPERILRQTDSYGAQVRRSEAAAPPSPSPSPARIDALREQRRRALRGLR</sequence>
<dbReference type="EMBL" id="JACHNB010000001">
    <property type="protein sequence ID" value="MBB4742116.1"/>
    <property type="molecule type" value="Genomic_DNA"/>
</dbReference>
<accession>A0A7W7H180</accession>
<name>A0A7W7H180_9ACTN</name>
<dbReference type="Proteomes" id="UP000546162">
    <property type="component" value="Unassembled WGS sequence"/>
</dbReference>
<comment type="caution">
    <text evidence="2">The sequence shown here is derived from an EMBL/GenBank/DDBJ whole genome shotgun (WGS) entry which is preliminary data.</text>
</comment>
<evidence type="ECO:0000313" key="3">
    <source>
        <dbReference type="Proteomes" id="UP000546162"/>
    </source>
</evidence>
<feature type="region of interest" description="Disordered" evidence="1">
    <location>
        <begin position="143"/>
        <end position="176"/>
    </location>
</feature>
<reference evidence="2 3" key="1">
    <citation type="submission" date="2020-08" db="EMBL/GenBank/DDBJ databases">
        <title>Sequencing the genomes of 1000 actinobacteria strains.</title>
        <authorList>
            <person name="Klenk H.-P."/>
        </authorList>
    </citation>
    <scope>NUCLEOTIDE SEQUENCE [LARGE SCALE GENOMIC DNA]</scope>
    <source>
        <strain evidence="2 3">DSM 45809</strain>
    </source>
</reference>
<evidence type="ECO:0000313" key="2">
    <source>
        <dbReference type="EMBL" id="MBB4742116.1"/>
    </source>
</evidence>
<protein>
    <submittedName>
        <fullName evidence="2">Uncharacterized protein</fullName>
    </submittedName>
</protein>